<evidence type="ECO:0000313" key="10">
    <source>
        <dbReference type="Proteomes" id="UP000284657"/>
    </source>
</evidence>
<accession>A0A421FTL3</accession>
<feature type="compositionally biased region" description="Acidic residues" evidence="7">
    <location>
        <begin position="249"/>
        <end position="258"/>
    </location>
</feature>
<dbReference type="InterPro" id="IPR001991">
    <property type="entry name" value="Na-dicarboxylate_symporter"/>
</dbReference>
<name>A0A421FTL3_9STRA</name>
<comment type="caution">
    <text evidence="9">The sequence shown here is derived from an EMBL/GenBank/DDBJ whole genome shotgun (WGS) entry which is preliminary data.</text>
</comment>
<dbReference type="EMBL" id="MBAD02001874">
    <property type="protein sequence ID" value="RLN51318.1"/>
    <property type="molecule type" value="Genomic_DNA"/>
</dbReference>
<feature type="transmembrane region" description="Helical" evidence="8">
    <location>
        <begin position="1004"/>
        <end position="1021"/>
    </location>
</feature>
<feature type="transmembrane region" description="Helical" evidence="8">
    <location>
        <begin position="93"/>
        <end position="121"/>
    </location>
</feature>
<evidence type="ECO:0000313" key="9">
    <source>
        <dbReference type="EMBL" id="RLN51318.1"/>
    </source>
</evidence>
<evidence type="ECO:0000256" key="6">
    <source>
        <dbReference type="ARBA" id="ARBA00023136"/>
    </source>
</evidence>
<feature type="transmembrane region" description="Helical" evidence="8">
    <location>
        <begin position="20"/>
        <end position="42"/>
    </location>
</feature>
<feature type="transmembrane region" description="Helical" evidence="8">
    <location>
        <begin position="620"/>
        <end position="645"/>
    </location>
</feature>
<feature type="region of interest" description="Disordered" evidence="7">
    <location>
        <begin position="501"/>
        <end position="526"/>
    </location>
</feature>
<reference evidence="9 10" key="1">
    <citation type="submission" date="2018-07" db="EMBL/GenBank/DDBJ databases">
        <title>Genome sequencing of oomycete isolates from Chile give support for New Zealand origin for Phytophthora kernoviae and make available the first Nothophytophthora sp. genome.</title>
        <authorList>
            <person name="Studholme D.J."/>
            <person name="Sanfuentes E."/>
            <person name="Panda P."/>
            <person name="Hill R."/>
            <person name="Sambles C."/>
            <person name="Grant M."/>
            <person name="Williams N.M."/>
            <person name="Mcdougal R.L."/>
        </authorList>
    </citation>
    <scope>NUCLEOTIDE SEQUENCE [LARGE SCALE GENOMIC DNA]</scope>
    <source>
        <strain evidence="9">Chile7</strain>
    </source>
</reference>
<protein>
    <recommendedName>
        <fullName evidence="11">Amino acid transporter</fullName>
    </recommendedName>
</protein>
<dbReference type="Proteomes" id="UP000284657">
    <property type="component" value="Unassembled WGS sequence"/>
</dbReference>
<dbReference type="PANTHER" id="PTHR42865:SF7">
    <property type="entry name" value="PROTON_GLUTAMATE-ASPARTATE SYMPORTER"/>
    <property type="match status" value="1"/>
</dbReference>
<feature type="transmembrane region" description="Helical" evidence="8">
    <location>
        <begin position="967"/>
        <end position="984"/>
    </location>
</feature>
<dbReference type="SUPFAM" id="SSF118215">
    <property type="entry name" value="Proton glutamate symport protein"/>
    <property type="match status" value="2"/>
</dbReference>
<comment type="subcellular location">
    <subcellularLocation>
        <location evidence="1">Cell membrane</location>
        <topology evidence="1">Multi-pass membrane protein</topology>
    </subcellularLocation>
</comment>
<dbReference type="Gene3D" id="1.10.3860.10">
    <property type="entry name" value="Sodium:dicarboxylate symporter"/>
    <property type="match status" value="2"/>
</dbReference>
<evidence type="ECO:0000256" key="3">
    <source>
        <dbReference type="ARBA" id="ARBA00022475"/>
    </source>
</evidence>
<feature type="transmembrane region" description="Helical" evidence="8">
    <location>
        <begin position="820"/>
        <end position="842"/>
    </location>
</feature>
<keyword evidence="3" id="KW-1003">Cell membrane</keyword>
<feature type="transmembrane region" description="Helical" evidence="8">
    <location>
        <begin position="354"/>
        <end position="375"/>
    </location>
</feature>
<keyword evidence="2" id="KW-0813">Transport</keyword>
<feature type="region of interest" description="Disordered" evidence="7">
    <location>
        <begin position="240"/>
        <end position="261"/>
    </location>
</feature>
<dbReference type="InterPro" id="IPR036458">
    <property type="entry name" value="Na:dicarbo_symporter_sf"/>
</dbReference>
<evidence type="ECO:0000256" key="4">
    <source>
        <dbReference type="ARBA" id="ARBA00022692"/>
    </source>
</evidence>
<feature type="transmembrane region" description="Helical" evidence="8">
    <location>
        <begin position="316"/>
        <end position="342"/>
    </location>
</feature>
<keyword evidence="4 8" id="KW-0812">Transmembrane</keyword>
<evidence type="ECO:0000256" key="5">
    <source>
        <dbReference type="ARBA" id="ARBA00022989"/>
    </source>
</evidence>
<feature type="transmembrane region" description="Helical" evidence="8">
    <location>
        <begin position="926"/>
        <end position="955"/>
    </location>
</feature>
<feature type="transmembrane region" description="Helical" evidence="8">
    <location>
        <begin position="438"/>
        <end position="458"/>
    </location>
</feature>
<evidence type="ECO:0000256" key="2">
    <source>
        <dbReference type="ARBA" id="ARBA00022448"/>
    </source>
</evidence>
<dbReference type="PRINTS" id="PR00173">
    <property type="entry name" value="EDTRNSPORT"/>
</dbReference>
<dbReference type="PANTHER" id="PTHR42865">
    <property type="entry name" value="PROTON/GLUTAMATE-ASPARTATE SYMPORTER"/>
    <property type="match status" value="1"/>
</dbReference>
<dbReference type="GO" id="GO:0015293">
    <property type="term" value="F:symporter activity"/>
    <property type="evidence" value="ECO:0007669"/>
    <property type="project" value="UniProtKB-KW"/>
</dbReference>
<evidence type="ECO:0000256" key="8">
    <source>
        <dbReference type="SAM" id="Phobius"/>
    </source>
</evidence>
<feature type="transmembrane region" description="Helical" evidence="8">
    <location>
        <begin position="772"/>
        <end position="793"/>
    </location>
</feature>
<evidence type="ECO:0008006" key="11">
    <source>
        <dbReference type="Google" id="ProtNLM"/>
    </source>
</evidence>
<keyword evidence="6 8" id="KW-0472">Membrane</keyword>
<organism evidence="9 10">
    <name type="scientific">Phytophthora kernoviae</name>
    <dbReference type="NCBI Taxonomy" id="325452"/>
    <lineage>
        <taxon>Eukaryota</taxon>
        <taxon>Sar</taxon>
        <taxon>Stramenopiles</taxon>
        <taxon>Oomycota</taxon>
        <taxon>Peronosporomycetes</taxon>
        <taxon>Peronosporales</taxon>
        <taxon>Peronosporaceae</taxon>
        <taxon>Phytophthora</taxon>
    </lineage>
</organism>
<dbReference type="Pfam" id="PF00375">
    <property type="entry name" value="SDF"/>
    <property type="match status" value="2"/>
</dbReference>
<keyword evidence="5 8" id="KW-1133">Transmembrane helix</keyword>
<feature type="transmembrane region" description="Helical" evidence="8">
    <location>
        <begin position="54"/>
        <end position="73"/>
    </location>
</feature>
<gene>
    <name evidence="9" type="ORF">BBJ29_005114</name>
</gene>
<evidence type="ECO:0000256" key="7">
    <source>
        <dbReference type="SAM" id="MobiDB-lite"/>
    </source>
</evidence>
<feature type="transmembrane region" description="Helical" evidence="8">
    <location>
        <begin position="657"/>
        <end position="682"/>
    </location>
</feature>
<sequence length="1066" mass="112937">MSVYASSLDGALAPRSLTLALGLGIGVIVSLIVALSGVRSTVAVRWLLRLPGELYLNAFTGLTLPLVALKATLTGSQLAQEATDLKTLQSHWLRVGGITLMGFAVASLLASAIGASVAVALRGIIPHTKVLAQAWRLSSGATVAFSCPSDVVNGSLALRSDGTLMCSENTTTFVLHDVARTFVVESEAIAPSVAEQLVSVAESVFPVSLPGAFLNGDVLSLVMGGLALGVALVRLASTNHTEEPGHEDDQGEQNQDEESERKEETRSVLLQLVAHAEAVVCSVLIWMQKYILVGAGFMVCSVLLRSSSPEDTGVSSIAAATLALVAVLLFALVLDVVVMLTLATLLTQSNPFAFLRHVVSAQLLALSSGSSLVALPATVSSVIASKCVSPPLAFVVCAASTVLSQTGTALYLSVTTLFVLTASASGMDSSDLVEAKSAGAIVAMVFANALIASVLSPLPAGGKTAALATTLGAIFGVATGPLDRAAFRAAAAGIPAESIETATTTTSSLPDHEAVGSMDGSGRDREPLTMTMSPSATAQFRDPMETFNGPKRIPWPGAMAHAHATIDAQDDLLVDLYYKTPSLWLTTAAGAVGVVAGGLLNKYSISENAQLWIGLMGTLLIRALECLTLPLMFTSVTTCFSNLVVSNKTRPVMMRLAIYFVLAALLSSCVAIAVAFCFAGYFTVKPDVSPATTNFQFILRCPNGKLFSRVGECTAQSVRDGQILTATNVTGLPDALQQSLAATSGVFPGYQSLAAQIVEFFGDFFTENITEAFVVVQFLGITIFSMIIGATIMKVYDPSSGELNHALVLTRQIHVVLEMILNWLVPYIPLGTLSMMSFSIMTGEFSQQAMRDSFYFTLAMVVALLVNFFAVACVFYAILVRRNPLKFVWFLMPGVIYMLATGNYLATVPVLMRSLEKSQQVSRTLAQFTICMGVSLCLCGTAIFFVVASIFMAYTSGLNEVITPGRSIGLILAATASSIGTPLVPGSALTFTCTIWRTLFTDQVPGSFVYIVAVEWIMYRLRRTYNIIVAAFIARILAEQLDETVEDEEDRVYLDQQLGMTNGPQL</sequence>
<evidence type="ECO:0000256" key="1">
    <source>
        <dbReference type="ARBA" id="ARBA00004651"/>
    </source>
</evidence>
<dbReference type="GO" id="GO:0005886">
    <property type="term" value="C:plasma membrane"/>
    <property type="evidence" value="ECO:0007669"/>
    <property type="project" value="UniProtKB-SubCell"/>
</dbReference>
<proteinExistence type="predicted"/>
<feature type="transmembrane region" description="Helical" evidence="8">
    <location>
        <begin position="854"/>
        <end position="880"/>
    </location>
</feature>
<feature type="transmembrane region" description="Helical" evidence="8">
    <location>
        <begin position="582"/>
        <end position="600"/>
    </location>
</feature>
<dbReference type="AlphaFoldDB" id="A0A421FTL3"/>
<feature type="transmembrane region" description="Helical" evidence="8">
    <location>
        <begin position="887"/>
        <end position="906"/>
    </location>
</feature>